<dbReference type="PANTHER" id="PTHR30478:SF0">
    <property type="entry name" value="BETA SLIDING CLAMP"/>
    <property type="match status" value="1"/>
</dbReference>
<protein>
    <recommendedName>
        <fullName evidence="3">Beta sliding clamp</fullName>
    </recommendedName>
    <alternativeName>
        <fullName evidence="11">Beta-clamp processivity factor</fullName>
    </alternativeName>
    <alternativeName>
        <fullName evidence="10">DNA polymerase III beta sliding clamp subunit</fullName>
    </alternativeName>
</protein>
<evidence type="ECO:0000256" key="5">
    <source>
        <dbReference type="ARBA" id="ARBA00022679"/>
    </source>
</evidence>
<accession>A0A366HNY0</accession>
<dbReference type="SUPFAM" id="SSF55979">
    <property type="entry name" value="DNA clamp"/>
    <property type="match status" value="2"/>
</dbReference>
<evidence type="ECO:0000256" key="10">
    <source>
        <dbReference type="ARBA" id="ARBA00030988"/>
    </source>
</evidence>
<evidence type="ECO:0000256" key="12">
    <source>
        <dbReference type="SAM" id="MobiDB-lite"/>
    </source>
</evidence>
<name>A0A366HNY0_9BACT</name>
<dbReference type="GO" id="GO:0008408">
    <property type="term" value="F:3'-5' exonuclease activity"/>
    <property type="evidence" value="ECO:0007669"/>
    <property type="project" value="InterPro"/>
</dbReference>
<dbReference type="EMBL" id="QNRR01000003">
    <property type="protein sequence ID" value="RBP45206.1"/>
    <property type="molecule type" value="Genomic_DNA"/>
</dbReference>
<dbReference type="InterPro" id="IPR001001">
    <property type="entry name" value="DNA_polIII_beta"/>
</dbReference>
<dbReference type="GO" id="GO:0006271">
    <property type="term" value="P:DNA strand elongation involved in DNA replication"/>
    <property type="evidence" value="ECO:0007669"/>
    <property type="project" value="TreeGrafter"/>
</dbReference>
<dbReference type="CDD" id="cd00140">
    <property type="entry name" value="beta_clamp"/>
    <property type="match status" value="1"/>
</dbReference>
<dbReference type="Gene3D" id="3.70.10.10">
    <property type="match status" value="1"/>
</dbReference>
<feature type="domain" description="DNA polymerase III beta sliding clamp central" evidence="13">
    <location>
        <begin position="145"/>
        <end position="253"/>
    </location>
</feature>
<dbReference type="GO" id="GO:0005737">
    <property type="term" value="C:cytoplasm"/>
    <property type="evidence" value="ECO:0007669"/>
    <property type="project" value="UniProtKB-SubCell"/>
</dbReference>
<evidence type="ECO:0000256" key="7">
    <source>
        <dbReference type="ARBA" id="ARBA00022705"/>
    </source>
</evidence>
<evidence type="ECO:0000256" key="3">
    <source>
        <dbReference type="ARBA" id="ARBA00021035"/>
    </source>
</evidence>
<evidence type="ECO:0000256" key="4">
    <source>
        <dbReference type="ARBA" id="ARBA00022490"/>
    </source>
</evidence>
<dbReference type="AlphaFoldDB" id="A0A366HNY0"/>
<feature type="compositionally biased region" description="Pro residues" evidence="12">
    <location>
        <begin position="387"/>
        <end position="402"/>
    </location>
</feature>
<keyword evidence="8" id="KW-0239">DNA-directed DNA polymerase</keyword>
<evidence type="ECO:0000256" key="6">
    <source>
        <dbReference type="ARBA" id="ARBA00022695"/>
    </source>
</evidence>
<evidence type="ECO:0000313" key="15">
    <source>
        <dbReference type="Proteomes" id="UP000253426"/>
    </source>
</evidence>
<comment type="caution">
    <text evidence="14">The sequence shown here is derived from an EMBL/GenBank/DDBJ whole genome shotgun (WGS) entry which is preliminary data.</text>
</comment>
<feature type="region of interest" description="Disordered" evidence="12">
    <location>
        <begin position="374"/>
        <end position="424"/>
    </location>
</feature>
<keyword evidence="5" id="KW-0808">Transferase</keyword>
<comment type="similarity">
    <text evidence="2">Belongs to the beta sliding clamp family.</text>
</comment>
<dbReference type="SMART" id="SM00480">
    <property type="entry name" value="POL3Bc"/>
    <property type="match status" value="1"/>
</dbReference>
<evidence type="ECO:0000259" key="13">
    <source>
        <dbReference type="Pfam" id="PF02767"/>
    </source>
</evidence>
<keyword evidence="15" id="KW-1185">Reference proteome</keyword>
<gene>
    <name evidence="14" type="ORF">DES53_103204</name>
</gene>
<keyword evidence="7" id="KW-0235">DNA replication</keyword>
<dbReference type="GO" id="GO:0003677">
    <property type="term" value="F:DNA binding"/>
    <property type="evidence" value="ECO:0007669"/>
    <property type="project" value="UniProtKB-KW"/>
</dbReference>
<keyword evidence="4" id="KW-0963">Cytoplasm</keyword>
<keyword evidence="9" id="KW-0238">DNA-binding</keyword>
<dbReference type="RefSeq" id="WP_170157021.1">
    <property type="nucleotide sequence ID" value="NZ_QNRR01000003.1"/>
</dbReference>
<evidence type="ECO:0000256" key="2">
    <source>
        <dbReference type="ARBA" id="ARBA00010752"/>
    </source>
</evidence>
<proteinExistence type="inferred from homology"/>
<dbReference type="GO" id="GO:0003887">
    <property type="term" value="F:DNA-directed DNA polymerase activity"/>
    <property type="evidence" value="ECO:0007669"/>
    <property type="project" value="UniProtKB-KW"/>
</dbReference>
<comment type="subcellular location">
    <subcellularLocation>
        <location evidence="1">Cytoplasm</location>
    </subcellularLocation>
</comment>
<dbReference type="GO" id="GO:0009360">
    <property type="term" value="C:DNA polymerase III complex"/>
    <property type="evidence" value="ECO:0007669"/>
    <property type="project" value="InterPro"/>
</dbReference>
<dbReference type="InterPro" id="IPR046938">
    <property type="entry name" value="DNA_clamp_sf"/>
</dbReference>
<dbReference type="Gene3D" id="3.10.150.10">
    <property type="entry name" value="DNA Polymerase III, subunit A, domain 2"/>
    <property type="match status" value="1"/>
</dbReference>
<organism evidence="14 15">
    <name type="scientific">Roseimicrobium gellanilyticum</name>
    <dbReference type="NCBI Taxonomy" id="748857"/>
    <lineage>
        <taxon>Bacteria</taxon>
        <taxon>Pseudomonadati</taxon>
        <taxon>Verrucomicrobiota</taxon>
        <taxon>Verrucomicrobiia</taxon>
        <taxon>Verrucomicrobiales</taxon>
        <taxon>Verrucomicrobiaceae</taxon>
        <taxon>Roseimicrobium</taxon>
    </lineage>
</organism>
<evidence type="ECO:0000256" key="11">
    <source>
        <dbReference type="ARBA" id="ARBA00033276"/>
    </source>
</evidence>
<dbReference type="PANTHER" id="PTHR30478">
    <property type="entry name" value="DNA POLYMERASE III SUBUNIT BETA"/>
    <property type="match status" value="1"/>
</dbReference>
<dbReference type="Pfam" id="PF02767">
    <property type="entry name" value="DNA_pol3_beta_2"/>
    <property type="match status" value="1"/>
</dbReference>
<evidence type="ECO:0000256" key="9">
    <source>
        <dbReference type="ARBA" id="ARBA00023125"/>
    </source>
</evidence>
<evidence type="ECO:0000256" key="1">
    <source>
        <dbReference type="ARBA" id="ARBA00004496"/>
    </source>
</evidence>
<dbReference type="Proteomes" id="UP000253426">
    <property type="component" value="Unassembled WGS sequence"/>
</dbReference>
<dbReference type="InterPro" id="IPR022637">
    <property type="entry name" value="DNA_polIII_beta_cen"/>
</dbReference>
<sequence>MNPEPITLPVSELKPALAGLGKIILNKSTLPVLRTIKVERTSDGWICLTATDLDRFVTVRLEQPAKGEPFALLVPFEDLAKLTKSSNKGDSIHLEPGTKEDVILRFNLDDQLGETRAPSFPVQEFPAIPRIQANPVPVSESFRLALHEAMACSSTDETRYVLNGACIDVSQPEAHYLVGTDGRHLFSCNSFNLPFQKSLIIPKHKFLGWKDFNLDGAWQMKLTDSSDGKNQLLQISSRRWRFITRLIDGNYPNWRQVIPNPRDARTTLTLEPDKLDAVIQLIERMPNHDEQYHSLGIEYHEKECRLAFKSTAEAPWTRVPLPHCKAEGKPVTIFVDRRLLLKALQFGLTTIGIIDELSPLRFYLGGRQMIIMPVRPNESNPQDNKAPAPPPKETPIPSPPPTIQERKPQSMPTEPSDTPSPPANTLLGQLQLAIEEVDEIGAQHHQTYKKLRDVSTKLRGMLMTQKANDKELRTLRQHLRGLQTMRI</sequence>
<keyword evidence="6" id="KW-0548">Nucleotidyltransferase</keyword>
<evidence type="ECO:0000313" key="14">
    <source>
        <dbReference type="EMBL" id="RBP45206.1"/>
    </source>
</evidence>
<evidence type="ECO:0000256" key="8">
    <source>
        <dbReference type="ARBA" id="ARBA00022932"/>
    </source>
</evidence>
<reference evidence="14 15" key="1">
    <citation type="submission" date="2018-06" db="EMBL/GenBank/DDBJ databases">
        <title>Genomic Encyclopedia of Type Strains, Phase IV (KMG-IV): sequencing the most valuable type-strain genomes for metagenomic binning, comparative biology and taxonomic classification.</title>
        <authorList>
            <person name="Goeker M."/>
        </authorList>
    </citation>
    <scope>NUCLEOTIDE SEQUENCE [LARGE SCALE GENOMIC DNA]</scope>
    <source>
        <strain evidence="14 15">DSM 25532</strain>
    </source>
</reference>